<dbReference type="InterPro" id="IPR014550">
    <property type="entry name" value="UCP028704_OpgC"/>
</dbReference>
<feature type="transmembrane region" description="Helical" evidence="1">
    <location>
        <begin position="221"/>
        <end position="240"/>
    </location>
</feature>
<name>A0A8T7LU47_9CHLR</name>
<dbReference type="EMBL" id="CP128399">
    <property type="protein sequence ID" value="WJW67417.1"/>
    <property type="molecule type" value="Genomic_DNA"/>
</dbReference>
<feature type="transmembrane region" description="Helical" evidence="1">
    <location>
        <begin position="120"/>
        <end position="138"/>
    </location>
</feature>
<sequence length="401" mass="45512">MLSAKESNLQGKLAGATAVTTAKGVRWRWKYETAVASSRDLRLDFLRGLSLFVMLMDHIGVFGPDSWVYFLTARGEFYISAAEGFVIISGFILGIVYFKVIEKEGLRVASTKILKRALKIYWLAVGLTLFFVLLANYSPLQLWADRQWSQITDPIDLLLGTLTMRFAYHGSSILFMYVLFLAISPLILFLLQEGKAKHVLIVSWVIWFANMYYPSNFSLPFASNFPLASWQALFVTAMVMGYHRQAIANFFSAKGNLYRYYSMAIGAMSVMLVSLYIAEINGGVETIFGSIDVHFYIADMHDKALLPPERIFAIFVIFQGLFLAATWLWKLLQPVLGWLLIPIGEVSLYSFAMHLVIIVIFYNIPGVRDLPYFFYGFALLASVLLLWGMVKTKFLFSIIPH</sequence>
<keyword evidence="1" id="KW-0472">Membrane</keyword>
<gene>
    <name evidence="2" type="primary">opgC</name>
    <name evidence="2" type="ORF">HXX08_06675</name>
    <name evidence="3" type="ORF">OZ401_000683</name>
</gene>
<dbReference type="Proteomes" id="UP000521676">
    <property type="component" value="Unassembled WGS sequence"/>
</dbReference>
<organism evidence="2 4">
    <name type="scientific">Candidatus Chlorohelix allophototropha</name>
    <dbReference type="NCBI Taxonomy" id="3003348"/>
    <lineage>
        <taxon>Bacteria</taxon>
        <taxon>Bacillati</taxon>
        <taxon>Chloroflexota</taxon>
        <taxon>Chloroflexia</taxon>
        <taxon>Candidatus Chloroheliales</taxon>
        <taxon>Candidatus Chloroheliaceae</taxon>
        <taxon>Candidatus Chlorohelix</taxon>
    </lineage>
</organism>
<evidence type="ECO:0000256" key="1">
    <source>
        <dbReference type="SAM" id="Phobius"/>
    </source>
</evidence>
<keyword evidence="1" id="KW-0812">Transmembrane</keyword>
<accession>A0A8T7LU47</accession>
<feature type="transmembrane region" description="Helical" evidence="1">
    <location>
        <begin position="198"/>
        <end position="215"/>
    </location>
</feature>
<feature type="transmembrane region" description="Helical" evidence="1">
    <location>
        <begin position="311"/>
        <end position="329"/>
    </location>
</feature>
<evidence type="ECO:0000313" key="5">
    <source>
        <dbReference type="Proteomes" id="UP001431572"/>
    </source>
</evidence>
<dbReference type="EMBL" id="JACATZ010000001">
    <property type="protein sequence ID" value="NWJ45544.1"/>
    <property type="molecule type" value="Genomic_DNA"/>
</dbReference>
<feature type="transmembrane region" description="Helical" evidence="1">
    <location>
        <begin position="336"/>
        <end position="364"/>
    </location>
</feature>
<feature type="transmembrane region" description="Helical" evidence="1">
    <location>
        <begin position="166"/>
        <end position="191"/>
    </location>
</feature>
<feature type="transmembrane region" description="Helical" evidence="1">
    <location>
        <begin position="77"/>
        <end position="100"/>
    </location>
</feature>
<dbReference type="Proteomes" id="UP001431572">
    <property type="component" value="Chromosome 1"/>
</dbReference>
<dbReference type="AlphaFoldDB" id="A0A8T7LU47"/>
<evidence type="ECO:0000313" key="3">
    <source>
        <dbReference type="EMBL" id="WJW67417.1"/>
    </source>
</evidence>
<dbReference type="PANTHER" id="PTHR38592:SF3">
    <property type="entry name" value="BLL4819 PROTEIN"/>
    <property type="match status" value="1"/>
</dbReference>
<feature type="transmembrane region" description="Helical" evidence="1">
    <location>
        <begin position="49"/>
        <end position="71"/>
    </location>
</feature>
<evidence type="ECO:0000313" key="2">
    <source>
        <dbReference type="EMBL" id="NWJ45544.1"/>
    </source>
</evidence>
<dbReference type="PANTHER" id="PTHR38592">
    <property type="entry name" value="BLL4819 PROTEIN"/>
    <property type="match status" value="1"/>
</dbReference>
<protein>
    <submittedName>
        <fullName evidence="2">OpgC domain-containing protein</fullName>
    </submittedName>
</protein>
<feature type="transmembrane region" description="Helical" evidence="1">
    <location>
        <begin position="260"/>
        <end position="278"/>
    </location>
</feature>
<feature type="transmembrane region" description="Helical" evidence="1">
    <location>
        <begin position="370"/>
        <end position="390"/>
    </location>
</feature>
<dbReference type="Pfam" id="PF10129">
    <property type="entry name" value="OpgC_C"/>
    <property type="match status" value="1"/>
</dbReference>
<dbReference type="RefSeq" id="WP_341469311.1">
    <property type="nucleotide sequence ID" value="NZ_CP128399.1"/>
</dbReference>
<evidence type="ECO:0000313" key="4">
    <source>
        <dbReference type="Proteomes" id="UP000521676"/>
    </source>
</evidence>
<proteinExistence type="predicted"/>
<reference evidence="2 4" key="1">
    <citation type="submission" date="2020-06" db="EMBL/GenBank/DDBJ databases">
        <title>Anoxygenic phototrophic Chloroflexota member uses a Type I reaction center.</title>
        <authorList>
            <person name="Tsuji J.M."/>
            <person name="Shaw N.A."/>
            <person name="Nagashima S."/>
            <person name="Venkiteswaran J."/>
            <person name="Schiff S.L."/>
            <person name="Hanada S."/>
            <person name="Tank M."/>
            <person name="Neufeld J.D."/>
        </authorList>
    </citation>
    <scope>NUCLEOTIDE SEQUENCE [LARGE SCALE GENOMIC DNA]</scope>
    <source>
        <strain evidence="2">L227-S17</strain>
    </source>
</reference>
<keyword evidence="5" id="KW-1185">Reference proteome</keyword>
<reference evidence="3" key="2">
    <citation type="journal article" date="2024" name="Nature">
        <title>Anoxygenic phototroph of the Chloroflexota uses a type I reaction centre.</title>
        <authorList>
            <person name="Tsuji J.M."/>
            <person name="Shaw N.A."/>
            <person name="Nagashima S."/>
            <person name="Venkiteswaran J.J."/>
            <person name="Schiff S.L."/>
            <person name="Watanabe T."/>
            <person name="Fukui M."/>
            <person name="Hanada S."/>
            <person name="Tank M."/>
            <person name="Neufeld J.D."/>
        </authorList>
    </citation>
    <scope>NUCLEOTIDE SEQUENCE</scope>
    <source>
        <strain evidence="3">L227-S17</strain>
    </source>
</reference>
<keyword evidence="1" id="KW-1133">Transmembrane helix</keyword>